<proteinExistence type="predicted"/>
<dbReference type="PROSITE" id="PS51186">
    <property type="entry name" value="GNAT"/>
    <property type="match status" value="1"/>
</dbReference>
<dbReference type="Gene3D" id="3.40.630.30">
    <property type="match status" value="1"/>
</dbReference>
<dbReference type="InterPro" id="IPR016181">
    <property type="entry name" value="Acyl_CoA_acyltransferase"/>
</dbReference>
<accession>A0ABN4QHT0</accession>
<name>A0ABN4QHT0_9HYPH</name>
<dbReference type="EMBL" id="CP013568">
    <property type="protein sequence ID" value="ANL85177.1"/>
    <property type="molecule type" value="Genomic_DNA"/>
</dbReference>
<keyword evidence="3" id="KW-1185">Reference proteome</keyword>
<feature type="domain" description="N-acetyltransferase" evidence="1">
    <location>
        <begin position="3"/>
        <end position="167"/>
    </location>
</feature>
<evidence type="ECO:0000259" key="1">
    <source>
        <dbReference type="PROSITE" id="PS51186"/>
    </source>
</evidence>
<dbReference type="SUPFAM" id="SSF55729">
    <property type="entry name" value="Acyl-CoA N-acyltransferases (Nat)"/>
    <property type="match status" value="1"/>
</dbReference>
<evidence type="ECO:0000313" key="3">
    <source>
        <dbReference type="Proteomes" id="UP000078551"/>
    </source>
</evidence>
<reference evidence="2 3" key="1">
    <citation type="submission" date="2015-11" db="EMBL/GenBank/DDBJ databases">
        <title>The limits of bacterial species coexistence and the symbiotic plasmid transference in sympatric Rhizobium populations.</title>
        <authorList>
            <person name="Perez-Carrascal O.M."/>
            <person name="VanInsberghe D."/>
            <person name="Juarez S."/>
            <person name="Polz M.F."/>
            <person name="Vinuesa P."/>
            <person name="Gonzalez V."/>
        </authorList>
    </citation>
    <scope>NUCLEOTIDE SEQUENCE [LARGE SCALE GENOMIC DNA]</scope>
    <source>
        <strain evidence="2 3">N771</strain>
    </source>
</reference>
<dbReference type="Proteomes" id="UP000078551">
    <property type="component" value="Chromosome"/>
</dbReference>
<evidence type="ECO:0000313" key="2">
    <source>
        <dbReference type="EMBL" id="ANL85177.1"/>
    </source>
</evidence>
<dbReference type="InterPro" id="IPR000182">
    <property type="entry name" value="GNAT_dom"/>
</dbReference>
<gene>
    <name evidence="2" type="ORF">AMC81_CH02411</name>
</gene>
<protein>
    <submittedName>
        <fullName evidence="2">GCN5-related N-acetyltransferase protein</fullName>
    </submittedName>
</protein>
<organism evidence="2 3">
    <name type="scientific">Rhizobium phaseoli</name>
    <dbReference type="NCBI Taxonomy" id="396"/>
    <lineage>
        <taxon>Bacteria</taxon>
        <taxon>Pseudomonadati</taxon>
        <taxon>Pseudomonadota</taxon>
        <taxon>Alphaproteobacteria</taxon>
        <taxon>Hyphomicrobiales</taxon>
        <taxon>Rhizobiaceae</taxon>
        <taxon>Rhizobium/Agrobacterium group</taxon>
        <taxon>Rhizobium</taxon>
    </lineage>
</organism>
<dbReference type="CDD" id="cd04301">
    <property type="entry name" value="NAT_SF"/>
    <property type="match status" value="1"/>
</dbReference>
<dbReference type="Pfam" id="PF00583">
    <property type="entry name" value="Acetyltransf_1"/>
    <property type="match status" value="1"/>
</dbReference>
<sequence>MTAILRPLEPSDRAAWEPLWEAYQRFYEVVIPPETTDLTWARFHDPDEPMHALGAFGEDGSLVGIVHSIFHRSCWLPQWTCYLQDLYVENSQRGLGTGAALIDAVADLARQRRRQALLDDARNECHGAAALRQDRRSLRLHPVSQSSLKIGLAQRPRRAIDSGDSNA</sequence>